<dbReference type="PANTHER" id="PTHR30614">
    <property type="entry name" value="MEMBRANE COMPONENT OF AMINO ACID ABC TRANSPORTER"/>
    <property type="match status" value="1"/>
</dbReference>
<dbReference type="InterPro" id="IPR010065">
    <property type="entry name" value="AA_ABC_transptr_permease_3TM"/>
</dbReference>
<evidence type="ECO:0000256" key="6">
    <source>
        <dbReference type="ARBA" id="ARBA00022692"/>
    </source>
</evidence>
<dbReference type="Pfam" id="PF00528">
    <property type="entry name" value="BPD_transp_1"/>
    <property type="match status" value="1"/>
</dbReference>
<feature type="transmembrane region" description="Helical" evidence="10">
    <location>
        <begin position="52"/>
        <end position="76"/>
    </location>
</feature>
<evidence type="ECO:0000256" key="4">
    <source>
        <dbReference type="ARBA" id="ARBA00022448"/>
    </source>
</evidence>
<dbReference type="EMBL" id="VFYP01000002">
    <property type="protein sequence ID" value="TPP07221.1"/>
    <property type="molecule type" value="Genomic_DNA"/>
</dbReference>
<dbReference type="RefSeq" id="WP_140829812.1">
    <property type="nucleotide sequence ID" value="NZ_VFYP01000002.1"/>
</dbReference>
<feature type="transmembrane region" description="Helical" evidence="10">
    <location>
        <begin position="140"/>
        <end position="160"/>
    </location>
</feature>
<keyword evidence="6 10" id="KW-0812">Transmembrane</keyword>
<dbReference type="PROSITE" id="PS50928">
    <property type="entry name" value="ABC_TM1"/>
    <property type="match status" value="1"/>
</dbReference>
<dbReference type="GO" id="GO:0006865">
    <property type="term" value="P:amino acid transport"/>
    <property type="evidence" value="ECO:0007669"/>
    <property type="project" value="UniProtKB-KW"/>
</dbReference>
<sequence length="276" mass="30564">MAFQTLPQGDPKGDRPWWLVAFVVLAVALGLVIFFSDLYAQVFNTVVKGLGVTVFVTLIGFLLATALGLLIALLGMSDHLVLRQTARFYVEVVRGIPILVLLFYIAFVGAPAFVALFNLIASPLIHAGFFEPMVVRDVSLMWRAIIALMIGYSAFIAEIFRAGIQSIDKGQIEAAKALGLSRSQRFRLVVFPQAIRVIFPPLSNDFVAMVKDSSLVSVLGVADITQMGKVYASGSFRFFETYSIVAYVYLVLTIGLSILLRNFERRMRQRGARRDD</sequence>
<keyword evidence="13" id="KW-1185">Reference proteome</keyword>
<protein>
    <submittedName>
        <fullName evidence="12">Amino acid ABC transporter permease</fullName>
    </submittedName>
</protein>
<organism evidence="12 13">
    <name type="scientific">Rhizobium glycinendophyticum</name>
    <dbReference type="NCBI Taxonomy" id="2589807"/>
    <lineage>
        <taxon>Bacteria</taxon>
        <taxon>Pseudomonadati</taxon>
        <taxon>Pseudomonadota</taxon>
        <taxon>Alphaproteobacteria</taxon>
        <taxon>Hyphomicrobiales</taxon>
        <taxon>Rhizobiaceae</taxon>
        <taxon>Rhizobium/Agrobacterium group</taxon>
        <taxon>Rhizobium</taxon>
    </lineage>
</organism>
<feature type="domain" description="ABC transmembrane type-1" evidence="11">
    <location>
        <begin position="50"/>
        <end position="260"/>
    </location>
</feature>
<keyword evidence="8 10" id="KW-1133">Transmembrane helix</keyword>
<dbReference type="InterPro" id="IPR035906">
    <property type="entry name" value="MetI-like_sf"/>
</dbReference>
<dbReference type="GO" id="GO:0022857">
    <property type="term" value="F:transmembrane transporter activity"/>
    <property type="evidence" value="ECO:0007669"/>
    <property type="project" value="InterPro"/>
</dbReference>
<evidence type="ECO:0000256" key="10">
    <source>
        <dbReference type="RuleBase" id="RU363032"/>
    </source>
</evidence>
<evidence type="ECO:0000256" key="3">
    <source>
        <dbReference type="ARBA" id="ARBA00010072"/>
    </source>
</evidence>
<evidence type="ECO:0000313" key="12">
    <source>
        <dbReference type="EMBL" id="TPP07221.1"/>
    </source>
</evidence>
<accession>A0A504UK02</accession>
<dbReference type="AlphaFoldDB" id="A0A504UK02"/>
<dbReference type="GO" id="GO:0043190">
    <property type="term" value="C:ATP-binding cassette (ABC) transporter complex"/>
    <property type="evidence" value="ECO:0007669"/>
    <property type="project" value="InterPro"/>
</dbReference>
<feature type="transmembrane region" description="Helical" evidence="10">
    <location>
        <begin position="17"/>
        <end position="40"/>
    </location>
</feature>
<dbReference type="InterPro" id="IPR000515">
    <property type="entry name" value="MetI-like"/>
</dbReference>
<reference evidence="12 13" key="1">
    <citation type="submission" date="2019-06" db="EMBL/GenBank/DDBJ databases">
        <title>Rhizobium sp. CL12 isolated from roots of soybean.</title>
        <authorList>
            <person name="Wang C."/>
        </authorList>
    </citation>
    <scope>NUCLEOTIDE SEQUENCE [LARGE SCALE GENOMIC DNA]</scope>
    <source>
        <strain evidence="12 13">CL12</strain>
    </source>
</reference>
<dbReference type="Proteomes" id="UP000316429">
    <property type="component" value="Unassembled WGS sequence"/>
</dbReference>
<comment type="similarity">
    <text evidence="3">Belongs to the binding-protein-dependent transport system permease family. HisMQ subfamily.</text>
</comment>
<gene>
    <name evidence="12" type="ORF">FJQ55_16385</name>
</gene>
<evidence type="ECO:0000256" key="8">
    <source>
        <dbReference type="ARBA" id="ARBA00022989"/>
    </source>
</evidence>
<keyword evidence="4 10" id="KW-0813">Transport</keyword>
<comment type="subcellular location">
    <subcellularLocation>
        <location evidence="2">Cell inner membrane</location>
        <topology evidence="2">Multi-pass membrane protein</topology>
    </subcellularLocation>
    <subcellularLocation>
        <location evidence="10">Cell membrane</location>
        <topology evidence="10">Multi-pass membrane protein</topology>
    </subcellularLocation>
</comment>
<keyword evidence="7" id="KW-0029">Amino-acid transport</keyword>
<feature type="transmembrane region" description="Helical" evidence="10">
    <location>
        <begin position="96"/>
        <end position="120"/>
    </location>
</feature>
<dbReference type="InterPro" id="IPR043429">
    <property type="entry name" value="ArtM/GltK/GlnP/TcyL/YhdX-like"/>
</dbReference>
<evidence type="ECO:0000256" key="1">
    <source>
        <dbReference type="ARBA" id="ARBA00003159"/>
    </source>
</evidence>
<evidence type="ECO:0000256" key="9">
    <source>
        <dbReference type="ARBA" id="ARBA00023136"/>
    </source>
</evidence>
<comment type="function">
    <text evidence="1">Part of the binding-protein-dependent transport system for glutamine; probably responsible for the translocation of the substrate across the membrane.</text>
</comment>
<name>A0A504UK02_9HYPH</name>
<comment type="caution">
    <text evidence="12">The sequence shown here is derived from an EMBL/GenBank/DDBJ whole genome shotgun (WGS) entry which is preliminary data.</text>
</comment>
<dbReference type="Gene3D" id="1.10.3720.10">
    <property type="entry name" value="MetI-like"/>
    <property type="match status" value="1"/>
</dbReference>
<evidence type="ECO:0000256" key="5">
    <source>
        <dbReference type="ARBA" id="ARBA00022475"/>
    </source>
</evidence>
<keyword evidence="5" id="KW-1003">Cell membrane</keyword>
<dbReference type="OrthoDB" id="9787841at2"/>
<dbReference type="SUPFAM" id="SSF161098">
    <property type="entry name" value="MetI-like"/>
    <property type="match status" value="1"/>
</dbReference>
<dbReference type="CDD" id="cd06261">
    <property type="entry name" value="TM_PBP2"/>
    <property type="match status" value="1"/>
</dbReference>
<evidence type="ECO:0000256" key="2">
    <source>
        <dbReference type="ARBA" id="ARBA00004429"/>
    </source>
</evidence>
<keyword evidence="9 10" id="KW-0472">Membrane</keyword>
<dbReference type="PANTHER" id="PTHR30614:SF20">
    <property type="entry name" value="GLUTAMINE TRANSPORT SYSTEM PERMEASE PROTEIN GLNP"/>
    <property type="match status" value="1"/>
</dbReference>
<dbReference type="NCBIfam" id="TIGR01726">
    <property type="entry name" value="HEQRo_perm_3TM"/>
    <property type="match status" value="1"/>
</dbReference>
<evidence type="ECO:0000256" key="7">
    <source>
        <dbReference type="ARBA" id="ARBA00022970"/>
    </source>
</evidence>
<proteinExistence type="inferred from homology"/>
<evidence type="ECO:0000313" key="13">
    <source>
        <dbReference type="Proteomes" id="UP000316429"/>
    </source>
</evidence>
<feature type="transmembrane region" description="Helical" evidence="10">
    <location>
        <begin position="244"/>
        <end position="263"/>
    </location>
</feature>
<evidence type="ECO:0000259" key="11">
    <source>
        <dbReference type="PROSITE" id="PS50928"/>
    </source>
</evidence>